<comment type="caution">
    <text evidence="7">The sequence shown here is derived from an EMBL/GenBank/DDBJ whole genome shotgun (WGS) entry which is preliminary data.</text>
</comment>
<evidence type="ECO:0000256" key="1">
    <source>
        <dbReference type="ARBA" id="ARBA00004141"/>
    </source>
</evidence>
<dbReference type="Proteomes" id="UP001208131">
    <property type="component" value="Unassembled WGS sequence"/>
</dbReference>
<dbReference type="GO" id="GO:0000271">
    <property type="term" value="P:polysaccharide biosynthetic process"/>
    <property type="evidence" value="ECO:0007669"/>
    <property type="project" value="InterPro"/>
</dbReference>
<evidence type="ECO:0000259" key="6">
    <source>
        <dbReference type="Pfam" id="PF04138"/>
    </source>
</evidence>
<evidence type="ECO:0000256" key="5">
    <source>
        <dbReference type="SAM" id="Phobius"/>
    </source>
</evidence>
<organism evidence="7 8">
    <name type="scientific">Hominimerdicola aceti</name>
    <dbReference type="NCBI Taxonomy" id="2981726"/>
    <lineage>
        <taxon>Bacteria</taxon>
        <taxon>Bacillati</taxon>
        <taxon>Bacillota</taxon>
        <taxon>Clostridia</taxon>
        <taxon>Eubacteriales</taxon>
        <taxon>Oscillospiraceae</taxon>
        <taxon>Hominimerdicola</taxon>
    </lineage>
</organism>
<sequence>MKKLDLDKIIKFVLTSGIGFVLDFISYFMMTQLINISVVYANFTSSIIGATFVFIVSTRKIFIHDNSKIPLMCKYILYIMYQLIMITVASLLISYVNKFLSASTDISLIVKYSKMLSKILVTPLTLSCNYIFMRTISKL</sequence>
<feature type="transmembrane region" description="Helical" evidence="5">
    <location>
        <begin position="115"/>
        <end position="133"/>
    </location>
</feature>
<comment type="subcellular location">
    <subcellularLocation>
        <location evidence="1">Membrane</location>
        <topology evidence="1">Multi-pass membrane protein</topology>
    </subcellularLocation>
</comment>
<dbReference type="GO" id="GO:0016020">
    <property type="term" value="C:membrane"/>
    <property type="evidence" value="ECO:0007669"/>
    <property type="project" value="UniProtKB-SubCell"/>
</dbReference>
<proteinExistence type="predicted"/>
<dbReference type="InterPro" id="IPR007267">
    <property type="entry name" value="GtrA_DPMS_TM"/>
</dbReference>
<dbReference type="Pfam" id="PF04138">
    <property type="entry name" value="GtrA_DPMS_TM"/>
    <property type="match status" value="1"/>
</dbReference>
<evidence type="ECO:0000256" key="2">
    <source>
        <dbReference type="ARBA" id="ARBA00022692"/>
    </source>
</evidence>
<evidence type="ECO:0000256" key="4">
    <source>
        <dbReference type="ARBA" id="ARBA00023136"/>
    </source>
</evidence>
<accession>A0AAE3IG72</accession>
<dbReference type="EMBL" id="JAOQJZ010000006">
    <property type="protein sequence ID" value="MCU6705701.1"/>
    <property type="molecule type" value="Genomic_DNA"/>
</dbReference>
<gene>
    <name evidence="7" type="ORF">OCV57_07160</name>
</gene>
<keyword evidence="3 5" id="KW-1133">Transmembrane helix</keyword>
<feature type="transmembrane region" description="Helical" evidence="5">
    <location>
        <begin position="36"/>
        <end position="55"/>
    </location>
</feature>
<keyword evidence="4 5" id="KW-0472">Membrane</keyword>
<keyword evidence="2 5" id="KW-0812">Transmembrane</keyword>
<evidence type="ECO:0000313" key="8">
    <source>
        <dbReference type="Proteomes" id="UP001208131"/>
    </source>
</evidence>
<evidence type="ECO:0000313" key="7">
    <source>
        <dbReference type="EMBL" id="MCU6705701.1"/>
    </source>
</evidence>
<dbReference type="RefSeq" id="WP_022287883.1">
    <property type="nucleotide sequence ID" value="NZ_JAOQJZ010000006.1"/>
</dbReference>
<keyword evidence="8" id="KW-1185">Reference proteome</keyword>
<reference evidence="7 8" key="1">
    <citation type="journal article" date="2021" name="ISME Commun">
        <title>Automated analysis of genomic sequences facilitates high-throughput and comprehensive description of bacteria.</title>
        <authorList>
            <person name="Hitch T.C.A."/>
        </authorList>
    </citation>
    <scope>NUCLEOTIDE SEQUENCE [LARGE SCALE GENOMIC DNA]</scope>
    <source>
        <strain evidence="7 8">Sanger_31</strain>
    </source>
</reference>
<evidence type="ECO:0000256" key="3">
    <source>
        <dbReference type="ARBA" id="ARBA00022989"/>
    </source>
</evidence>
<feature type="transmembrane region" description="Helical" evidence="5">
    <location>
        <begin position="75"/>
        <end position="95"/>
    </location>
</feature>
<name>A0AAE3IG72_9FIRM</name>
<feature type="transmembrane region" description="Helical" evidence="5">
    <location>
        <begin position="12"/>
        <end position="30"/>
    </location>
</feature>
<dbReference type="AlphaFoldDB" id="A0AAE3IG72"/>
<protein>
    <submittedName>
        <fullName evidence="7">GtrA family protein</fullName>
    </submittedName>
</protein>
<feature type="domain" description="GtrA/DPMS transmembrane" evidence="6">
    <location>
        <begin position="11"/>
        <end position="135"/>
    </location>
</feature>